<dbReference type="Proteomes" id="UP000309340">
    <property type="component" value="Unassembled WGS sequence"/>
</dbReference>
<dbReference type="PANTHER" id="PTHR42085">
    <property type="entry name" value="F-BOX DOMAIN-CONTAINING PROTEIN"/>
    <property type="match status" value="1"/>
</dbReference>
<keyword evidence="3" id="KW-1185">Reference proteome</keyword>
<dbReference type="OrthoDB" id="3826858at2759"/>
<evidence type="ECO:0000256" key="1">
    <source>
        <dbReference type="SAM" id="MobiDB-lite"/>
    </source>
</evidence>
<gene>
    <name evidence="2" type="ORF">B0A55_01249</name>
</gene>
<organism evidence="2 3">
    <name type="scientific">Friedmanniomyces simplex</name>
    <dbReference type="NCBI Taxonomy" id="329884"/>
    <lineage>
        <taxon>Eukaryota</taxon>
        <taxon>Fungi</taxon>
        <taxon>Dikarya</taxon>
        <taxon>Ascomycota</taxon>
        <taxon>Pezizomycotina</taxon>
        <taxon>Dothideomycetes</taxon>
        <taxon>Dothideomycetidae</taxon>
        <taxon>Mycosphaerellales</taxon>
        <taxon>Teratosphaeriaceae</taxon>
        <taxon>Friedmanniomyces</taxon>
    </lineage>
</organism>
<dbReference type="InterPro" id="IPR038883">
    <property type="entry name" value="AN11006-like"/>
</dbReference>
<feature type="region of interest" description="Disordered" evidence="1">
    <location>
        <begin position="50"/>
        <end position="79"/>
    </location>
</feature>
<dbReference type="PANTHER" id="PTHR42085:SF1">
    <property type="entry name" value="F-BOX DOMAIN-CONTAINING PROTEIN"/>
    <property type="match status" value="1"/>
</dbReference>
<evidence type="ECO:0000313" key="3">
    <source>
        <dbReference type="Proteomes" id="UP000309340"/>
    </source>
</evidence>
<name>A0A4U0Y4N0_9PEZI</name>
<dbReference type="STRING" id="329884.A0A4U0Y4N0"/>
<reference evidence="2 3" key="1">
    <citation type="submission" date="2017-03" db="EMBL/GenBank/DDBJ databases">
        <title>Genomes of endolithic fungi from Antarctica.</title>
        <authorList>
            <person name="Coleine C."/>
            <person name="Masonjones S."/>
            <person name="Stajich J.E."/>
        </authorList>
    </citation>
    <scope>NUCLEOTIDE SEQUENCE [LARGE SCALE GENOMIC DNA]</scope>
    <source>
        <strain evidence="2 3">CCFEE 5184</strain>
    </source>
</reference>
<dbReference type="EMBL" id="NAJQ01000033">
    <property type="protein sequence ID" value="TKA82495.1"/>
    <property type="molecule type" value="Genomic_DNA"/>
</dbReference>
<dbReference type="AlphaFoldDB" id="A0A4U0Y4N0"/>
<sequence length="347" mass="38905">MAMISDSLKREEELEQAPFRLLDLPPELQLRIYDFAVCSDEPVEITEFRAESKESKVADDGDEGQANINGSVPSIGAHLPQHPRGCPEALLLPEPLQSELRASYCNESDTFVDKGGSDLFIEWLRCIGASNRDLIVKLNLFDRMFMEDAMEDALDVHGLKDRCLQQTVGQLENSGCSPSLAWITDPPRCHLFELPVELQLHIYELVIVRSKAIKIHHPRCYGFEGGDRGGDPKLPAKSGFIKRHDRRKRQPPLSRTCRSIRDLALPVYYGCNIFETCCCRIWDVDEGFGPVRGWLLKIGPANRKLLKELYVHDDAGGGEVNAEQDVAKIARLHGLGARGTVMTSRRA</sequence>
<comment type="caution">
    <text evidence="2">The sequence shown here is derived from an EMBL/GenBank/DDBJ whole genome shotgun (WGS) entry which is preliminary data.</text>
</comment>
<proteinExistence type="predicted"/>
<protein>
    <submittedName>
        <fullName evidence="2">Uncharacterized protein</fullName>
    </submittedName>
</protein>
<evidence type="ECO:0000313" key="2">
    <source>
        <dbReference type="EMBL" id="TKA82495.1"/>
    </source>
</evidence>
<accession>A0A4U0Y4N0</accession>
<feature type="compositionally biased region" description="Basic and acidic residues" evidence="1">
    <location>
        <begin position="50"/>
        <end position="59"/>
    </location>
</feature>